<evidence type="ECO:0000313" key="4">
    <source>
        <dbReference type="Proteomes" id="UP000050497"/>
    </source>
</evidence>
<dbReference type="Proteomes" id="UP000182800">
    <property type="component" value="Unassembled WGS sequence"/>
</dbReference>
<keyword evidence="1" id="KW-1133">Transmembrane helix</keyword>
<comment type="caution">
    <text evidence="2">The sequence shown here is derived from an EMBL/GenBank/DDBJ whole genome shotgun (WGS) entry which is preliminary data.</text>
</comment>
<evidence type="ECO:0000313" key="5">
    <source>
        <dbReference type="Proteomes" id="UP000182800"/>
    </source>
</evidence>
<keyword evidence="1" id="KW-0472">Membrane</keyword>
<dbReference type="EMBL" id="FMBM01000002">
    <property type="protein sequence ID" value="SCC81532.1"/>
    <property type="molecule type" value="Genomic_DNA"/>
</dbReference>
<gene>
    <name evidence="3" type="ORF">GA0071312_2477</name>
    <name evidence="2" type="ORF">HLUCCO17_04030</name>
</gene>
<sequence length="87" mass="10019">MTCVSREFGIEMTGRGVKLRNIFLRSFLAMERQEIPEWLSWTLTLILIPAFLIFLATIYVITAVFLRYLAGFSPEDILSMVVFRPSA</sequence>
<reference evidence="3 5" key="2">
    <citation type="submission" date="2016-08" db="EMBL/GenBank/DDBJ databases">
        <authorList>
            <person name="Varghese N."/>
            <person name="Submissions Spin"/>
        </authorList>
    </citation>
    <scope>NUCLEOTIDE SEQUENCE [LARGE SCALE GENOMIC DNA]</scope>
    <source>
        <strain evidence="3 5">HL-109</strain>
    </source>
</reference>
<dbReference type="AlphaFoldDB" id="A0A0P7XWT8"/>
<proteinExistence type="predicted"/>
<keyword evidence="5" id="KW-1185">Reference proteome</keyword>
<dbReference type="EMBL" id="LJSX01000004">
    <property type="protein sequence ID" value="KPQ11973.1"/>
    <property type="molecule type" value="Genomic_DNA"/>
</dbReference>
<dbReference type="STRING" id="1653334.GA0071312_2477"/>
<evidence type="ECO:0000313" key="3">
    <source>
        <dbReference type="EMBL" id="SCC81532.1"/>
    </source>
</evidence>
<feature type="transmembrane region" description="Helical" evidence="1">
    <location>
        <begin position="38"/>
        <end position="70"/>
    </location>
</feature>
<evidence type="ECO:0000313" key="2">
    <source>
        <dbReference type="EMBL" id="KPQ11973.1"/>
    </source>
</evidence>
<protein>
    <submittedName>
        <fullName evidence="2">Uncharacterized protein</fullName>
    </submittedName>
</protein>
<reference evidence="2 4" key="1">
    <citation type="submission" date="2015-09" db="EMBL/GenBank/DDBJ databases">
        <title>Identification and resolution of microdiversity through metagenomic sequencing of parallel consortia.</title>
        <authorList>
            <person name="Nelson W.C."/>
            <person name="Romine M.F."/>
            <person name="Lindemann S.R."/>
        </authorList>
    </citation>
    <scope>NUCLEOTIDE SEQUENCE [LARGE SCALE GENOMIC DNA]</scope>
    <source>
        <strain evidence="2">HL-109</strain>
    </source>
</reference>
<evidence type="ECO:0000256" key="1">
    <source>
        <dbReference type="SAM" id="Phobius"/>
    </source>
</evidence>
<organism evidence="2 4">
    <name type="scientific">Saliniramus fredricksonii</name>
    <dbReference type="NCBI Taxonomy" id="1653334"/>
    <lineage>
        <taxon>Bacteria</taxon>
        <taxon>Pseudomonadati</taxon>
        <taxon>Pseudomonadota</taxon>
        <taxon>Alphaproteobacteria</taxon>
        <taxon>Hyphomicrobiales</taxon>
        <taxon>Salinarimonadaceae</taxon>
        <taxon>Saliniramus</taxon>
    </lineage>
</organism>
<accession>A0A0P7XWT8</accession>
<keyword evidence="1" id="KW-0812">Transmembrane</keyword>
<name>A0A0P7XWT8_9HYPH</name>
<dbReference type="Proteomes" id="UP000050497">
    <property type="component" value="Unassembled WGS sequence"/>
</dbReference>